<evidence type="ECO:0000313" key="4">
    <source>
        <dbReference type="EMBL" id="RSM75529.1"/>
    </source>
</evidence>
<dbReference type="InterPro" id="IPR055170">
    <property type="entry name" value="GFO_IDH_MocA-like_dom"/>
</dbReference>
<organism evidence="4 5">
    <name type="scientific">Kibdelosporangium aridum</name>
    <dbReference type="NCBI Taxonomy" id="2030"/>
    <lineage>
        <taxon>Bacteria</taxon>
        <taxon>Bacillati</taxon>
        <taxon>Actinomycetota</taxon>
        <taxon>Actinomycetes</taxon>
        <taxon>Pseudonocardiales</taxon>
        <taxon>Pseudonocardiaceae</taxon>
        <taxon>Kibdelosporangium</taxon>
    </lineage>
</organism>
<feature type="domain" description="GFO/IDH/MocA-like oxidoreductase" evidence="3">
    <location>
        <begin position="163"/>
        <end position="240"/>
    </location>
</feature>
<keyword evidence="1" id="KW-0560">Oxidoreductase</keyword>
<dbReference type="InterPro" id="IPR036291">
    <property type="entry name" value="NAD(P)-bd_dom_sf"/>
</dbReference>
<reference evidence="4 5" key="1">
    <citation type="submission" date="2018-05" db="EMBL/GenBank/DDBJ databases">
        <title>Evolution of GPA BGCs.</title>
        <authorList>
            <person name="Waglechner N."/>
            <person name="Wright G.D."/>
        </authorList>
    </citation>
    <scope>NUCLEOTIDE SEQUENCE [LARGE SCALE GENOMIC DNA]</scope>
    <source>
        <strain evidence="4 5">A82846</strain>
    </source>
</reference>
<accession>A0A428YY49</accession>
<proteinExistence type="predicted"/>
<dbReference type="Gene3D" id="3.30.360.10">
    <property type="entry name" value="Dihydrodipicolinate Reductase, domain 2"/>
    <property type="match status" value="1"/>
</dbReference>
<dbReference type="AlphaFoldDB" id="A0A428YY49"/>
<evidence type="ECO:0000313" key="5">
    <source>
        <dbReference type="Proteomes" id="UP000287547"/>
    </source>
</evidence>
<dbReference type="GO" id="GO:0000166">
    <property type="term" value="F:nucleotide binding"/>
    <property type="evidence" value="ECO:0007669"/>
    <property type="project" value="InterPro"/>
</dbReference>
<dbReference type="Gene3D" id="3.40.50.720">
    <property type="entry name" value="NAD(P)-binding Rossmann-like Domain"/>
    <property type="match status" value="1"/>
</dbReference>
<evidence type="ECO:0000256" key="1">
    <source>
        <dbReference type="ARBA" id="ARBA00023002"/>
    </source>
</evidence>
<dbReference type="Pfam" id="PF22725">
    <property type="entry name" value="GFO_IDH_MocA_C3"/>
    <property type="match status" value="1"/>
</dbReference>
<evidence type="ECO:0000259" key="2">
    <source>
        <dbReference type="Pfam" id="PF01408"/>
    </source>
</evidence>
<dbReference type="Pfam" id="PF01408">
    <property type="entry name" value="GFO_IDH_MocA"/>
    <property type="match status" value="1"/>
</dbReference>
<feature type="domain" description="Gfo/Idh/MocA-like oxidoreductase N-terminal" evidence="2">
    <location>
        <begin position="5"/>
        <end position="118"/>
    </location>
</feature>
<comment type="caution">
    <text evidence="4">The sequence shown here is derived from an EMBL/GenBank/DDBJ whole genome shotgun (WGS) entry which is preliminary data.</text>
</comment>
<dbReference type="SUPFAM" id="SSF51735">
    <property type="entry name" value="NAD(P)-binding Rossmann-fold domains"/>
    <property type="match status" value="1"/>
</dbReference>
<protein>
    <submittedName>
        <fullName evidence="4">Gfo/Idh/MocA family oxidoreductase</fullName>
    </submittedName>
</protein>
<dbReference type="Proteomes" id="UP000287547">
    <property type="component" value="Unassembled WGS sequence"/>
</dbReference>
<dbReference type="InterPro" id="IPR000683">
    <property type="entry name" value="Gfo/Idh/MocA-like_OxRdtase_N"/>
</dbReference>
<name>A0A428YY49_KIBAR</name>
<sequence length="295" mass="31451">MDEQVRVGLIGAGLWAERAHAPGLANHPGVHLTAVWARRREAADAIAKTYCAEAADSPAELIDQVDAVAFAVPPEVQAELALQAAKAGKHVILEKPLAATVDQAERLAGAIAEAGVASLVSLVRRYAQETIDWLADLRAVGGWVGGNAQWMSGALLSNDYAGSAWRHENGALLDIGPHVIDLMDAALGKVTEVLGATRGKRDLWHFMLGHETGATSTITISLQMPLQPTVVDFSVYGDHGYRLLPGRETPSDQAFTVLLDDFVAMVHSGTTSHPCDAQRGLHLQRVIEAITDKIA</sequence>
<dbReference type="RefSeq" id="WP_037264629.1">
    <property type="nucleotide sequence ID" value="NZ_QHKI01000047.1"/>
</dbReference>
<dbReference type="InterPro" id="IPR050463">
    <property type="entry name" value="Gfo/Idh/MocA_oxidrdct_glycsds"/>
</dbReference>
<dbReference type="PANTHER" id="PTHR43818:SF11">
    <property type="entry name" value="BCDNA.GH03377"/>
    <property type="match status" value="1"/>
</dbReference>
<dbReference type="GO" id="GO:0016491">
    <property type="term" value="F:oxidoreductase activity"/>
    <property type="evidence" value="ECO:0007669"/>
    <property type="project" value="UniProtKB-KW"/>
</dbReference>
<gene>
    <name evidence="4" type="ORF">DMH04_38025</name>
</gene>
<dbReference type="PANTHER" id="PTHR43818">
    <property type="entry name" value="BCDNA.GH03377"/>
    <property type="match status" value="1"/>
</dbReference>
<evidence type="ECO:0000259" key="3">
    <source>
        <dbReference type="Pfam" id="PF22725"/>
    </source>
</evidence>
<dbReference type="OrthoDB" id="3815872at2"/>
<dbReference type="SUPFAM" id="SSF55347">
    <property type="entry name" value="Glyceraldehyde-3-phosphate dehydrogenase-like, C-terminal domain"/>
    <property type="match status" value="1"/>
</dbReference>
<dbReference type="EMBL" id="QHKI01000047">
    <property type="protein sequence ID" value="RSM75529.1"/>
    <property type="molecule type" value="Genomic_DNA"/>
</dbReference>